<dbReference type="Pfam" id="PF04610">
    <property type="entry name" value="TrbL"/>
    <property type="match status" value="1"/>
</dbReference>
<reference evidence="7 8" key="1">
    <citation type="submission" date="2024-08" db="EMBL/GenBank/DDBJ databases">
        <title>Draft Genome Sequence of Legionella lytica strain DSB2004, Isolated From a Fire Sprinkler System.</title>
        <authorList>
            <person name="Everhart A.D."/>
            <person name="Kidane D.T."/>
            <person name="Farone A.L."/>
            <person name="Farone M.B."/>
        </authorList>
    </citation>
    <scope>NUCLEOTIDE SEQUENCE [LARGE SCALE GENOMIC DNA]</scope>
    <source>
        <strain evidence="7 8">DSB2004</strain>
    </source>
</reference>
<evidence type="ECO:0000313" key="8">
    <source>
        <dbReference type="Proteomes" id="UP001615550"/>
    </source>
</evidence>
<evidence type="ECO:0000256" key="2">
    <source>
        <dbReference type="ARBA" id="ARBA00022692"/>
    </source>
</evidence>
<feature type="region of interest" description="Disordered" evidence="5">
    <location>
        <begin position="306"/>
        <end position="338"/>
    </location>
</feature>
<proteinExistence type="predicted"/>
<feature type="transmembrane region" description="Helical" evidence="6">
    <location>
        <begin position="213"/>
        <end position="236"/>
    </location>
</feature>
<name>A0ABW8DBL2_9GAMM</name>
<protein>
    <submittedName>
        <fullName evidence="7">Type IV secretion system protein</fullName>
    </submittedName>
</protein>
<feature type="compositionally biased region" description="Polar residues" evidence="5">
    <location>
        <begin position="311"/>
        <end position="332"/>
    </location>
</feature>
<keyword evidence="8" id="KW-1185">Reference proteome</keyword>
<evidence type="ECO:0000256" key="1">
    <source>
        <dbReference type="ARBA" id="ARBA00004141"/>
    </source>
</evidence>
<feature type="transmembrane region" description="Helical" evidence="6">
    <location>
        <begin position="281"/>
        <end position="299"/>
    </location>
</feature>
<evidence type="ECO:0000313" key="7">
    <source>
        <dbReference type="EMBL" id="MFJ1270111.1"/>
    </source>
</evidence>
<dbReference type="RefSeq" id="WP_400188898.1">
    <property type="nucleotide sequence ID" value="NZ_JBGORX010000013.1"/>
</dbReference>
<feature type="transmembrane region" description="Helical" evidence="6">
    <location>
        <begin position="146"/>
        <end position="168"/>
    </location>
</feature>
<comment type="subcellular location">
    <subcellularLocation>
        <location evidence="1">Membrane</location>
        <topology evidence="1">Multi-pass membrane protein</topology>
    </subcellularLocation>
</comment>
<feature type="transmembrane region" description="Helical" evidence="6">
    <location>
        <begin position="248"/>
        <end position="269"/>
    </location>
</feature>
<feature type="transmembrane region" description="Helical" evidence="6">
    <location>
        <begin position="40"/>
        <end position="60"/>
    </location>
</feature>
<evidence type="ECO:0000256" key="4">
    <source>
        <dbReference type="ARBA" id="ARBA00023136"/>
    </source>
</evidence>
<sequence>MGFLYYDTVVTGLVRQIDTLMVEFVHHGYNALTLALKGPLAAVGALSIVLIGYGITYGFIKAPMKELYKWIIRMGFIYFFFMSWGHFSEYVVGLFDTGAGQLGSAIMKATHTPLAGKSIAQGLQTSFTDVFHVGLWTIKKASLKNWWPILTALFIWLSGTLVTVVALYEIIGAKILLSICLATAPLFIIFVLFDKTRAFFDRWLGQVIGYSLVIIFVSTVIGLSNSLIHASIAGYLPEQAESMNSVGWAPIFLVALLCTALLAQAALIAKHIGGACHTAGGGAMAAAAIGGAAGVLMMMKNSYQKMKDSPQSKSNSGGSNAQENGLQDTTHYATRGEL</sequence>
<dbReference type="EMBL" id="JBGORX010000013">
    <property type="protein sequence ID" value="MFJ1270111.1"/>
    <property type="molecule type" value="Genomic_DNA"/>
</dbReference>
<accession>A0ABW8DBL2</accession>
<evidence type="ECO:0000256" key="5">
    <source>
        <dbReference type="SAM" id="MobiDB-lite"/>
    </source>
</evidence>
<comment type="caution">
    <text evidence="7">The sequence shown here is derived from an EMBL/GenBank/DDBJ whole genome shotgun (WGS) entry which is preliminary data.</text>
</comment>
<feature type="transmembrane region" description="Helical" evidence="6">
    <location>
        <begin position="175"/>
        <end position="193"/>
    </location>
</feature>
<evidence type="ECO:0000256" key="3">
    <source>
        <dbReference type="ARBA" id="ARBA00022989"/>
    </source>
</evidence>
<keyword evidence="3 6" id="KW-1133">Transmembrane helix</keyword>
<keyword evidence="2 6" id="KW-0812">Transmembrane</keyword>
<gene>
    <name evidence="7" type="ORF">ACD661_16255</name>
</gene>
<dbReference type="Proteomes" id="UP001615550">
    <property type="component" value="Unassembled WGS sequence"/>
</dbReference>
<feature type="transmembrane region" description="Helical" evidence="6">
    <location>
        <begin position="67"/>
        <end position="87"/>
    </location>
</feature>
<dbReference type="InterPro" id="IPR007688">
    <property type="entry name" value="Conjugal_tfr_TrbL/VirB6"/>
</dbReference>
<keyword evidence="4 6" id="KW-0472">Membrane</keyword>
<evidence type="ECO:0000256" key="6">
    <source>
        <dbReference type="SAM" id="Phobius"/>
    </source>
</evidence>
<organism evidence="7 8">
    <name type="scientific">Legionella lytica</name>
    <dbReference type="NCBI Taxonomy" id="96232"/>
    <lineage>
        <taxon>Bacteria</taxon>
        <taxon>Pseudomonadati</taxon>
        <taxon>Pseudomonadota</taxon>
        <taxon>Gammaproteobacteria</taxon>
        <taxon>Legionellales</taxon>
        <taxon>Legionellaceae</taxon>
        <taxon>Legionella</taxon>
    </lineage>
</organism>